<comment type="cofactor">
    <cofactor evidence="20">
        <name>Zn(2+)</name>
        <dbReference type="ChEBI" id="CHEBI:29105"/>
    </cofactor>
    <text evidence="20">Binds 1 zinc ion per subunit.</text>
</comment>
<dbReference type="InterPro" id="IPR032677">
    <property type="entry name" value="GTP_cyclohydro_II"/>
</dbReference>
<dbReference type="InterPro" id="IPR017945">
    <property type="entry name" value="DHBP_synth_RibB-like_a/b_dom"/>
</dbReference>
<keyword evidence="10 20" id="KW-0547">Nucleotide-binding</keyword>
<feature type="binding site" evidence="20">
    <location>
        <begin position="299"/>
        <end position="301"/>
    </location>
    <ligand>
        <name>GTP</name>
        <dbReference type="ChEBI" id="CHEBI:37565"/>
    </ligand>
</feature>
<dbReference type="FunFam" id="3.90.870.10:FF:000001">
    <property type="entry name" value="Riboflavin biosynthesis protein RibBA"/>
    <property type="match status" value="1"/>
</dbReference>
<dbReference type="Gene3D" id="3.90.870.10">
    <property type="entry name" value="DHBP synthase"/>
    <property type="match status" value="1"/>
</dbReference>
<feature type="domain" description="GTP cyclohydrolase II" evidence="21">
    <location>
        <begin position="215"/>
        <end position="377"/>
    </location>
</feature>
<evidence type="ECO:0000256" key="8">
    <source>
        <dbReference type="ARBA" id="ARBA00022619"/>
    </source>
</evidence>
<feature type="site" description="Essential for DHBP synthase activity" evidence="20">
    <location>
        <position position="130"/>
    </location>
</feature>
<dbReference type="UniPathway" id="UPA00275">
    <property type="reaction ID" value="UER00399"/>
</dbReference>
<dbReference type="InterPro" id="IPR000422">
    <property type="entry name" value="DHBP_synthase_RibB"/>
</dbReference>
<comment type="cofactor">
    <cofactor evidence="20">
        <name>Mg(2+)</name>
        <dbReference type="ChEBI" id="CHEBI:18420"/>
    </cofactor>
    <cofactor evidence="20">
        <name>Mn(2+)</name>
        <dbReference type="ChEBI" id="CHEBI:29035"/>
    </cofactor>
    <text evidence="20">Binds 2 divalent metal cations per subunit. Magnesium or manganese.</text>
</comment>
<organism evidence="22 23">
    <name type="scientific">Pontiella sulfatireligans</name>
    <dbReference type="NCBI Taxonomy" id="2750658"/>
    <lineage>
        <taxon>Bacteria</taxon>
        <taxon>Pseudomonadati</taxon>
        <taxon>Kiritimatiellota</taxon>
        <taxon>Kiritimatiellia</taxon>
        <taxon>Kiritimatiellales</taxon>
        <taxon>Pontiellaceae</taxon>
        <taxon>Pontiella</taxon>
    </lineage>
</organism>
<evidence type="ECO:0000256" key="17">
    <source>
        <dbReference type="ARBA" id="ARBA00023268"/>
    </source>
</evidence>
<keyword evidence="14 20" id="KW-0342">GTP-binding</keyword>
<feature type="binding site" evidence="20">
    <location>
        <begin position="256"/>
        <end position="260"/>
    </location>
    <ligand>
        <name>GTP</name>
        <dbReference type="ChEBI" id="CHEBI:37565"/>
    </ligand>
</feature>
<evidence type="ECO:0000256" key="18">
    <source>
        <dbReference type="ARBA" id="ARBA00043932"/>
    </source>
</evidence>
<dbReference type="GO" id="GO:0005525">
    <property type="term" value="F:GTP binding"/>
    <property type="evidence" value="ECO:0007669"/>
    <property type="project" value="UniProtKB-KW"/>
</dbReference>
<feature type="binding site" evidence="20">
    <location>
        <position position="261"/>
    </location>
    <ligand>
        <name>Zn(2+)</name>
        <dbReference type="ChEBI" id="CHEBI:29105"/>
        <note>catalytic</note>
    </ligand>
</feature>
<dbReference type="GO" id="GO:0005829">
    <property type="term" value="C:cytosol"/>
    <property type="evidence" value="ECO:0007669"/>
    <property type="project" value="TreeGrafter"/>
</dbReference>
<proteinExistence type="inferred from homology"/>
<dbReference type="EC" id="3.5.4.25" evidence="20"/>
<comment type="similarity">
    <text evidence="7 20">In the C-terminal section; belongs to the GTP cyclohydrolase II family.</text>
</comment>
<evidence type="ECO:0000256" key="14">
    <source>
        <dbReference type="ARBA" id="ARBA00023134"/>
    </source>
</evidence>
<dbReference type="HAMAP" id="MF_00179">
    <property type="entry name" value="RibA"/>
    <property type="match status" value="1"/>
</dbReference>
<comment type="catalytic activity">
    <reaction evidence="1 20">
        <text>D-ribulose 5-phosphate = (2S)-2-hydroxy-3-oxobutyl phosphate + formate + H(+)</text>
        <dbReference type="Rhea" id="RHEA:18457"/>
        <dbReference type="ChEBI" id="CHEBI:15378"/>
        <dbReference type="ChEBI" id="CHEBI:15740"/>
        <dbReference type="ChEBI" id="CHEBI:58121"/>
        <dbReference type="ChEBI" id="CHEBI:58830"/>
        <dbReference type="EC" id="4.1.99.12"/>
    </reaction>
</comment>
<dbReference type="GO" id="GO:0008270">
    <property type="term" value="F:zinc ion binding"/>
    <property type="evidence" value="ECO:0007669"/>
    <property type="project" value="UniProtKB-UniRule"/>
</dbReference>
<dbReference type="EMBL" id="CAAHFH010000002">
    <property type="protein sequence ID" value="VGO20951.1"/>
    <property type="molecule type" value="Genomic_DNA"/>
</dbReference>
<dbReference type="HAMAP" id="MF_00180">
    <property type="entry name" value="RibB"/>
    <property type="match status" value="1"/>
</dbReference>
<evidence type="ECO:0000256" key="1">
    <source>
        <dbReference type="ARBA" id="ARBA00000141"/>
    </source>
</evidence>
<evidence type="ECO:0000256" key="10">
    <source>
        <dbReference type="ARBA" id="ARBA00022741"/>
    </source>
</evidence>
<dbReference type="HAMAP" id="MF_01283">
    <property type="entry name" value="RibBA"/>
    <property type="match status" value="1"/>
</dbReference>
<feature type="binding site" evidence="20">
    <location>
        <begin position="30"/>
        <end position="31"/>
    </location>
    <ligand>
        <name>D-ribulose 5-phosphate</name>
        <dbReference type="ChEBI" id="CHEBI:58121"/>
    </ligand>
</feature>
<evidence type="ECO:0000256" key="13">
    <source>
        <dbReference type="ARBA" id="ARBA00022842"/>
    </source>
</evidence>
<sequence length="401" mass="44068">MSDSIFDPIEDVIEAFQNGGIIVMTDDENRENEGDLICAAEKTTPEVINFMITHARGLVCVPMEDDQLSRLGLSHMVPAHSSDKYHTAFMDSVDVREGTTTGISAADRSNTVAALISETSQAADFIKPGHLFPLKAVPGGVLERAGHTEGTVDFSRICGMKPAGVICEIMKDDGEMMRVIELRKFADKHGLKMTAVSEIVKYRYLHEPLIHLEREINMPTDAGPFRLKLYSSVVDNKDHLALVCGDADSGKTPLVRVHSECLTGDVFHSMRCDCGAQLHAAMHAVQQHGYGAVVYMRQEGRGIGLAKKLHAYELQEKGMDTVEANEHLGFNADLRDYGVGAQILHNLGMTQVNLLTNNPAKISGLDKYGIEIAERVPLVFPPSEHNGFYLSTKRDKMGHII</sequence>
<feature type="region of interest" description="DHBP synthase" evidence="20">
    <location>
        <begin position="1"/>
        <end position="205"/>
    </location>
</feature>
<dbReference type="SUPFAM" id="SSF55821">
    <property type="entry name" value="YrdC/RibB"/>
    <property type="match status" value="1"/>
</dbReference>
<evidence type="ECO:0000256" key="19">
    <source>
        <dbReference type="ARBA" id="ARBA00049295"/>
    </source>
</evidence>
<evidence type="ECO:0000313" key="23">
    <source>
        <dbReference type="Proteomes" id="UP000346198"/>
    </source>
</evidence>
<dbReference type="PIRSF" id="PIRSF001259">
    <property type="entry name" value="RibA"/>
    <property type="match status" value="1"/>
</dbReference>
<feature type="binding site" evidence="20">
    <location>
        <position position="321"/>
    </location>
    <ligand>
        <name>GTP</name>
        <dbReference type="ChEBI" id="CHEBI:37565"/>
    </ligand>
</feature>
<comment type="function">
    <text evidence="3 20">Catalyzes the conversion of D-ribulose 5-phosphate to formate and 3,4-dihydroxy-2-butanone 4-phosphate.</text>
</comment>
<dbReference type="SUPFAM" id="SSF142695">
    <property type="entry name" value="RibA-like"/>
    <property type="match status" value="1"/>
</dbReference>
<evidence type="ECO:0000256" key="5">
    <source>
        <dbReference type="ARBA" id="ARBA00004904"/>
    </source>
</evidence>
<evidence type="ECO:0000256" key="16">
    <source>
        <dbReference type="ARBA" id="ARBA00023239"/>
    </source>
</evidence>
<feature type="binding site" evidence="20">
    <location>
        <position position="31"/>
    </location>
    <ligand>
        <name>Mg(2+)</name>
        <dbReference type="ChEBI" id="CHEBI:18420"/>
        <label>1</label>
    </ligand>
</feature>
<comment type="function">
    <text evidence="18 20">Catalyzes the conversion of GTP to 2,5-diamino-6-ribosylamino-4(3H)-pyrimidinone 5'-phosphate (DARP), formate and pyrophosphate.</text>
</comment>
<reference evidence="22 23" key="1">
    <citation type="submission" date="2019-04" db="EMBL/GenBank/DDBJ databases">
        <authorList>
            <person name="Van Vliet M D."/>
        </authorList>
    </citation>
    <scope>NUCLEOTIDE SEQUENCE [LARGE SCALE GENOMIC DNA]</scope>
    <source>
        <strain evidence="22 23">F21</strain>
    </source>
</reference>
<feature type="binding site" evidence="20">
    <location>
        <position position="274"/>
    </location>
    <ligand>
        <name>Zn(2+)</name>
        <dbReference type="ChEBI" id="CHEBI:29105"/>
        <note>catalytic</note>
    </ligand>
</feature>
<evidence type="ECO:0000259" key="21">
    <source>
        <dbReference type="Pfam" id="PF00925"/>
    </source>
</evidence>
<dbReference type="PANTHER" id="PTHR21327:SF18">
    <property type="entry name" value="3,4-DIHYDROXY-2-BUTANONE 4-PHOSPHATE SYNTHASE"/>
    <property type="match status" value="1"/>
</dbReference>
<dbReference type="NCBIfam" id="TIGR00506">
    <property type="entry name" value="ribB"/>
    <property type="match status" value="1"/>
</dbReference>
<dbReference type="InterPro" id="IPR016299">
    <property type="entry name" value="Riboflavin_synth_RibBA"/>
</dbReference>
<evidence type="ECO:0000256" key="12">
    <source>
        <dbReference type="ARBA" id="ARBA00022833"/>
    </source>
</evidence>
<keyword evidence="12 20" id="KW-0862">Zinc</keyword>
<gene>
    <name evidence="20 22" type="primary">ribBA</name>
    <name evidence="22" type="ORF">SCARR_03018</name>
</gene>
<feature type="region of interest" description="GTP cyclohydrolase II" evidence="20">
    <location>
        <begin position="206"/>
        <end position="401"/>
    </location>
</feature>
<dbReference type="FunFam" id="3.40.50.10990:FF:000001">
    <property type="entry name" value="Riboflavin biosynthesis protein RibBA"/>
    <property type="match status" value="1"/>
</dbReference>
<feature type="active site" description="Proton acceptor; for GTP cyclohydrolase activity" evidence="20">
    <location>
        <position position="333"/>
    </location>
</feature>
<dbReference type="InterPro" id="IPR036144">
    <property type="entry name" value="RibA-like_sf"/>
</dbReference>
<feature type="binding site" evidence="20">
    <location>
        <position position="168"/>
    </location>
    <ligand>
        <name>D-ribulose 5-phosphate</name>
        <dbReference type="ChEBI" id="CHEBI:58121"/>
    </ligand>
</feature>
<dbReference type="Proteomes" id="UP000346198">
    <property type="component" value="Unassembled WGS sequence"/>
</dbReference>
<evidence type="ECO:0000256" key="7">
    <source>
        <dbReference type="ARBA" id="ARBA00008976"/>
    </source>
</evidence>
<keyword evidence="16 20" id="KW-0456">Lyase</keyword>
<evidence type="ECO:0000256" key="9">
    <source>
        <dbReference type="ARBA" id="ARBA00022723"/>
    </source>
</evidence>
<protein>
    <recommendedName>
        <fullName evidence="20">Riboflavin biosynthesis protein RibBA</fullName>
    </recommendedName>
    <domain>
        <recommendedName>
            <fullName evidence="20">3,4-dihydroxy-2-butanone 4-phosphate synthase</fullName>
            <shortName evidence="20">DHBP synthase</shortName>
            <ecNumber evidence="20">4.1.99.12</ecNumber>
        </recommendedName>
    </domain>
    <domain>
        <recommendedName>
            <fullName evidence="20">GTP cyclohydrolase-2</fullName>
            <ecNumber evidence="20">3.5.4.25</ecNumber>
        </recommendedName>
        <alternativeName>
            <fullName evidence="20">GTP cyclohydrolase II</fullName>
        </alternativeName>
    </domain>
</protein>
<evidence type="ECO:0000256" key="2">
    <source>
        <dbReference type="ARBA" id="ARBA00001936"/>
    </source>
</evidence>
<accession>A0A6C2UNV3</accession>
<feature type="binding site" evidence="20">
    <location>
        <position position="277"/>
    </location>
    <ligand>
        <name>GTP</name>
        <dbReference type="ChEBI" id="CHEBI:37565"/>
    </ligand>
</feature>
<dbReference type="Gene3D" id="3.40.50.10990">
    <property type="entry name" value="GTP cyclohydrolase II"/>
    <property type="match status" value="1"/>
</dbReference>
<dbReference type="GO" id="GO:0009231">
    <property type="term" value="P:riboflavin biosynthetic process"/>
    <property type="evidence" value="ECO:0007669"/>
    <property type="project" value="UniProtKB-UniRule"/>
</dbReference>
<keyword evidence="17 20" id="KW-0511">Multifunctional enzyme</keyword>
<dbReference type="CDD" id="cd00641">
    <property type="entry name" value="GTP_cyclohydro2"/>
    <property type="match status" value="1"/>
</dbReference>
<feature type="binding site" evidence="20">
    <location>
        <position position="35"/>
    </location>
    <ligand>
        <name>D-ribulose 5-phosphate</name>
        <dbReference type="ChEBI" id="CHEBI:58121"/>
    </ligand>
</feature>
<evidence type="ECO:0000313" key="22">
    <source>
        <dbReference type="EMBL" id="VGO20951.1"/>
    </source>
</evidence>
<feature type="site" description="Essential for DHBP synthase activity" evidence="20">
    <location>
        <position position="168"/>
    </location>
</feature>
<feature type="binding site" evidence="20">
    <location>
        <position position="147"/>
    </location>
    <ligand>
        <name>Mg(2+)</name>
        <dbReference type="ChEBI" id="CHEBI:18420"/>
        <label>2</label>
    </ligand>
</feature>
<dbReference type="AlphaFoldDB" id="A0A6C2UNV3"/>
<dbReference type="GO" id="GO:0000287">
    <property type="term" value="F:magnesium ion binding"/>
    <property type="evidence" value="ECO:0007669"/>
    <property type="project" value="UniProtKB-UniRule"/>
</dbReference>
<dbReference type="Pfam" id="PF00926">
    <property type="entry name" value="DHBP_synthase"/>
    <property type="match status" value="1"/>
</dbReference>
<keyword evidence="23" id="KW-1185">Reference proteome</keyword>
<keyword evidence="15 20" id="KW-0464">Manganese</keyword>
<feature type="binding site" evidence="20">
    <location>
        <position position="272"/>
    </location>
    <ligand>
        <name>Zn(2+)</name>
        <dbReference type="ChEBI" id="CHEBI:29105"/>
        <note>catalytic</note>
    </ligand>
</feature>
<dbReference type="GO" id="GO:0008686">
    <property type="term" value="F:3,4-dihydroxy-2-butanone-4-phosphate synthase activity"/>
    <property type="evidence" value="ECO:0007669"/>
    <property type="project" value="UniProtKB-UniRule"/>
</dbReference>
<comment type="cofactor">
    <cofactor evidence="2">
        <name>Mn(2+)</name>
        <dbReference type="ChEBI" id="CHEBI:29035"/>
    </cofactor>
</comment>
<feature type="binding site" evidence="20">
    <location>
        <position position="31"/>
    </location>
    <ligand>
        <name>Mg(2+)</name>
        <dbReference type="ChEBI" id="CHEBI:18420"/>
        <label>2</label>
    </ligand>
</feature>
<evidence type="ECO:0000256" key="20">
    <source>
        <dbReference type="HAMAP-Rule" id="MF_01283"/>
    </source>
</evidence>
<name>A0A6C2UNV3_9BACT</name>
<dbReference type="NCBIfam" id="TIGR00505">
    <property type="entry name" value="ribA"/>
    <property type="match status" value="1"/>
</dbReference>
<evidence type="ECO:0000256" key="4">
    <source>
        <dbReference type="ARBA" id="ARBA00004853"/>
    </source>
</evidence>
<evidence type="ECO:0000256" key="15">
    <source>
        <dbReference type="ARBA" id="ARBA00023211"/>
    </source>
</evidence>
<keyword evidence="11 20" id="KW-0378">Hydrolase</keyword>
<keyword evidence="8 20" id="KW-0686">Riboflavin biosynthesis</keyword>
<dbReference type="InterPro" id="IPR000926">
    <property type="entry name" value="RibA"/>
</dbReference>
<comment type="pathway">
    <text evidence="5 20">Cofactor biosynthesis; riboflavin biosynthesis; 2-hydroxy-3-oxobutyl phosphate from D-ribulose 5-phosphate: step 1/1.</text>
</comment>
<evidence type="ECO:0000256" key="6">
    <source>
        <dbReference type="ARBA" id="ARBA00005520"/>
    </source>
</evidence>
<dbReference type="NCBIfam" id="NF006803">
    <property type="entry name" value="PRK09311.1"/>
    <property type="match status" value="1"/>
</dbReference>
<comment type="catalytic activity">
    <reaction evidence="19 20">
        <text>GTP + 4 H2O = 2,5-diamino-6-hydroxy-4-(5-phosphoribosylamino)-pyrimidine + formate + 2 phosphate + 3 H(+)</text>
        <dbReference type="Rhea" id="RHEA:23704"/>
        <dbReference type="ChEBI" id="CHEBI:15377"/>
        <dbReference type="ChEBI" id="CHEBI:15378"/>
        <dbReference type="ChEBI" id="CHEBI:15740"/>
        <dbReference type="ChEBI" id="CHEBI:37565"/>
        <dbReference type="ChEBI" id="CHEBI:43474"/>
        <dbReference type="ChEBI" id="CHEBI:58614"/>
        <dbReference type="EC" id="3.5.4.25"/>
    </reaction>
</comment>
<dbReference type="NCBIfam" id="NF001591">
    <property type="entry name" value="PRK00393.1"/>
    <property type="match status" value="1"/>
</dbReference>
<keyword evidence="13 20" id="KW-0460">Magnesium</keyword>
<comment type="pathway">
    <text evidence="4 20">Cofactor biosynthesis; riboflavin biosynthesis; 5-amino-6-(D-ribitylamino)uracil from GTP: step 1/4.</text>
</comment>
<dbReference type="EC" id="4.1.99.12" evidence="20"/>
<comment type="similarity">
    <text evidence="6 20">In the N-terminal section; belongs to the DHBP synthase family.</text>
</comment>
<dbReference type="GO" id="GO:0003935">
    <property type="term" value="F:GTP cyclohydrolase II activity"/>
    <property type="evidence" value="ECO:0007669"/>
    <property type="project" value="UniProtKB-UniRule"/>
</dbReference>
<evidence type="ECO:0000256" key="11">
    <source>
        <dbReference type="ARBA" id="ARBA00022801"/>
    </source>
</evidence>
<dbReference type="Pfam" id="PF00925">
    <property type="entry name" value="GTP_cyclohydro2"/>
    <property type="match status" value="1"/>
</dbReference>
<dbReference type="PANTHER" id="PTHR21327">
    <property type="entry name" value="GTP CYCLOHYDROLASE II-RELATED"/>
    <property type="match status" value="1"/>
</dbReference>
<feature type="binding site" evidence="20">
    <location>
        <position position="361"/>
    </location>
    <ligand>
        <name>GTP</name>
        <dbReference type="ChEBI" id="CHEBI:37565"/>
    </ligand>
</feature>
<dbReference type="GO" id="GO:0030145">
    <property type="term" value="F:manganese ion binding"/>
    <property type="evidence" value="ECO:0007669"/>
    <property type="project" value="UniProtKB-UniRule"/>
</dbReference>
<keyword evidence="9 20" id="KW-0479">Metal-binding</keyword>
<feature type="binding site" evidence="20">
    <location>
        <position position="356"/>
    </location>
    <ligand>
        <name>GTP</name>
        <dbReference type="ChEBI" id="CHEBI:37565"/>
    </ligand>
</feature>
<evidence type="ECO:0000256" key="3">
    <source>
        <dbReference type="ARBA" id="ARBA00002284"/>
    </source>
</evidence>
<feature type="active site" description="Nucleophile; for GTP cyclohydrolase activity" evidence="20">
    <location>
        <position position="335"/>
    </location>
</feature>
<feature type="binding site" evidence="20">
    <location>
        <begin position="144"/>
        <end position="148"/>
    </location>
    <ligand>
        <name>D-ribulose 5-phosphate</name>
        <dbReference type="ChEBI" id="CHEBI:58121"/>
    </ligand>
</feature>